<protein>
    <submittedName>
        <fullName evidence="7">MFS transporter</fullName>
    </submittedName>
</protein>
<feature type="transmembrane region" description="Helical" evidence="5">
    <location>
        <begin position="276"/>
        <end position="295"/>
    </location>
</feature>
<keyword evidence="2 5" id="KW-0812">Transmembrane</keyword>
<evidence type="ECO:0000259" key="6">
    <source>
        <dbReference type="PROSITE" id="PS50850"/>
    </source>
</evidence>
<dbReference type="InterPro" id="IPR020846">
    <property type="entry name" value="MFS_dom"/>
</dbReference>
<keyword evidence="3 5" id="KW-1133">Transmembrane helix</keyword>
<feature type="transmembrane region" description="Helical" evidence="5">
    <location>
        <begin position="332"/>
        <end position="351"/>
    </location>
</feature>
<evidence type="ECO:0000313" key="7">
    <source>
        <dbReference type="EMBL" id="QEA16607.1"/>
    </source>
</evidence>
<feature type="transmembrane region" description="Helical" evidence="5">
    <location>
        <begin position="35"/>
        <end position="58"/>
    </location>
</feature>
<dbReference type="PANTHER" id="PTHR11328">
    <property type="entry name" value="MAJOR FACILITATOR SUPERFAMILY DOMAIN-CONTAINING PROTEIN"/>
    <property type="match status" value="1"/>
</dbReference>
<accession>A0A5B8S7F6</accession>
<dbReference type="AlphaFoldDB" id="A0A5B8S7F6"/>
<evidence type="ECO:0000256" key="5">
    <source>
        <dbReference type="SAM" id="Phobius"/>
    </source>
</evidence>
<sequence length="439" mass="45099">MELNDSTAAGPGLPAQVAYGFGQIAGQVFRDVPSLLLLFFMTSVLGVSPALAGTAIFVPKLVGGIVFDVSAGLVSDRYQHRFARRHWLLIGALAAPAAMIALFHVPRGTESEMAGYVATAFALYMAVFACLSVPYLAIAGDLQLNPHQRTVLMAWRLAFTAIGVLIAGAVAPAYAAASGGGQPGYEAMAQMLAALCTVSLLIGWWGAGAAAKRVGLRPASQEVVTLRAALTALADRRFSVLALVNLLQLVAAGMAYAGLMYFISYNLGIADALNRVGPVVLIASVGIIIAQPLWVKVAARIGKRRAYVVAALIHAVAHLGWAASSIGGLPLLYGFALVLGIGNSGWAMLGFSMVSDIAGEGKAGLYSSVFIALDKIAFALGGALITGLILSAFGFDAVAAAQGGPQPASALTGILIAFALAPAACNVIAAATFAKWGRD</sequence>
<dbReference type="EMBL" id="CP042345">
    <property type="protein sequence ID" value="QEA16607.1"/>
    <property type="molecule type" value="Genomic_DNA"/>
</dbReference>
<feature type="transmembrane region" description="Helical" evidence="5">
    <location>
        <begin position="117"/>
        <end position="138"/>
    </location>
</feature>
<dbReference type="PANTHER" id="PTHR11328:SF24">
    <property type="entry name" value="MAJOR FACILITATOR SUPERFAMILY (MFS) PROFILE DOMAIN-CONTAINING PROTEIN"/>
    <property type="match status" value="1"/>
</dbReference>
<dbReference type="GO" id="GO:0005886">
    <property type="term" value="C:plasma membrane"/>
    <property type="evidence" value="ECO:0007669"/>
    <property type="project" value="TreeGrafter"/>
</dbReference>
<evidence type="ECO:0000313" key="8">
    <source>
        <dbReference type="Proteomes" id="UP000321172"/>
    </source>
</evidence>
<keyword evidence="4 5" id="KW-0472">Membrane</keyword>
<name>A0A5B8S7F6_9SPHN</name>
<keyword evidence="8" id="KW-1185">Reference proteome</keyword>
<dbReference type="InterPro" id="IPR039672">
    <property type="entry name" value="MFS_2"/>
</dbReference>
<dbReference type="Proteomes" id="UP000321172">
    <property type="component" value="Chromosome"/>
</dbReference>
<evidence type="ECO:0000256" key="3">
    <source>
        <dbReference type="ARBA" id="ARBA00022989"/>
    </source>
</evidence>
<dbReference type="OrthoDB" id="9764596at2"/>
<reference evidence="7 8" key="1">
    <citation type="journal article" date="2013" name="J. Microbiol. Biotechnol.">
        <title>Novosphingobium ginsenosidimutans sp. nov., with the ability to convert ginsenoside.</title>
        <authorList>
            <person name="Kim J.K."/>
            <person name="He D."/>
            <person name="Liu Q.M."/>
            <person name="Park H.Y."/>
            <person name="Jung M.S."/>
            <person name="Yoon M.H."/>
            <person name="Kim S.C."/>
            <person name="Im W.T."/>
        </authorList>
    </citation>
    <scope>NUCLEOTIDE SEQUENCE [LARGE SCALE GENOMIC DNA]</scope>
    <source>
        <strain evidence="7 8">FW-6</strain>
    </source>
</reference>
<dbReference type="InterPro" id="IPR036259">
    <property type="entry name" value="MFS_trans_sf"/>
</dbReference>
<dbReference type="GO" id="GO:0008643">
    <property type="term" value="P:carbohydrate transport"/>
    <property type="evidence" value="ECO:0007669"/>
    <property type="project" value="InterPro"/>
</dbReference>
<feature type="transmembrane region" description="Helical" evidence="5">
    <location>
        <begin position="187"/>
        <end position="207"/>
    </location>
</feature>
<evidence type="ECO:0000256" key="1">
    <source>
        <dbReference type="ARBA" id="ARBA00009617"/>
    </source>
</evidence>
<feature type="transmembrane region" description="Helical" evidence="5">
    <location>
        <begin position="87"/>
        <end position="105"/>
    </location>
</feature>
<evidence type="ECO:0000256" key="2">
    <source>
        <dbReference type="ARBA" id="ARBA00022692"/>
    </source>
</evidence>
<dbReference type="SUPFAM" id="SSF103473">
    <property type="entry name" value="MFS general substrate transporter"/>
    <property type="match status" value="1"/>
</dbReference>
<dbReference type="KEGG" id="ngf:FRF71_10950"/>
<evidence type="ECO:0000256" key="4">
    <source>
        <dbReference type="ARBA" id="ARBA00023136"/>
    </source>
</evidence>
<feature type="transmembrane region" description="Helical" evidence="5">
    <location>
        <begin position="307"/>
        <end position="326"/>
    </location>
</feature>
<proteinExistence type="inferred from homology"/>
<feature type="transmembrane region" description="Helical" evidence="5">
    <location>
        <begin position="410"/>
        <end position="434"/>
    </location>
</feature>
<gene>
    <name evidence="7" type="ORF">FRF71_10950</name>
</gene>
<dbReference type="GO" id="GO:0015293">
    <property type="term" value="F:symporter activity"/>
    <property type="evidence" value="ECO:0007669"/>
    <property type="project" value="InterPro"/>
</dbReference>
<dbReference type="Gene3D" id="1.20.1250.20">
    <property type="entry name" value="MFS general substrate transporter like domains"/>
    <property type="match status" value="2"/>
</dbReference>
<organism evidence="7 8">
    <name type="scientific">Novosphingobium ginsenosidimutans</name>
    <dbReference type="NCBI Taxonomy" id="1176536"/>
    <lineage>
        <taxon>Bacteria</taxon>
        <taxon>Pseudomonadati</taxon>
        <taxon>Pseudomonadota</taxon>
        <taxon>Alphaproteobacteria</taxon>
        <taxon>Sphingomonadales</taxon>
        <taxon>Sphingomonadaceae</taxon>
        <taxon>Novosphingobium</taxon>
    </lineage>
</organism>
<feature type="transmembrane region" description="Helical" evidence="5">
    <location>
        <begin position="150"/>
        <end position="175"/>
    </location>
</feature>
<feature type="domain" description="Major facilitator superfamily (MFS) profile" evidence="6">
    <location>
        <begin position="237"/>
        <end position="439"/>
    </location>
</feature>
<feature type="transmembrane region" description="Helical" evidence="5">
    <location>
        <begin position="363"/>
        <end position="390"/>
    </location>
</feature>
<dbReference type="Pfam" id="PF13347">
    <property type="entry name" value="MFS_2"/>
    <property type="match status" value="1"/>
</dbReference>
<feature type="transmembrane region" description="Helical" evidence="5">
    <location>
        <begin position="240"/>
        <end position="264"/>
    </location>
</feature>
<dbReference type="PROSITE" id="PS50850">
    <property type="entry name" value="MFS"/>
    <property type="match status" value="1"/>
</dbReference>
<comment type="similarity">
    <text evidence="1">Belongs to the sodium:galactoside symporter (TC 2.A.2) family.</text>
</comment>